<dbReference type="AlphaFoldDB" id="A0A8H7QU22"/>
<feature type="region of interest" description="Disordered" evidence="1">
    <location>
        <begin position="200"/>
        <end position="265"/>
    </location>
</feature>
<sequence>MFPRDTSEHTSIEAINDAVLSAQENASATMINANMRSTRYIDKVMQEARSDKKQTPSNLARILALLRYLYSLNPTHTNDMSAVEETITDQYDMLKATARRLRQKLYFDNPEMKGLSWRKLGSLYPSVKTRLTLELEGVAFGHGIYLHHCLGMWGADRLLFEAFRSSIKSRVGNGSSNNSSSSGSNNEDTVSLASDRIFSIRDRDPSPDQSQQNLESTKKRTIQQVDEENEENEEATIPSNISHGKSSKVKKPTRRVLKRQAKNKK</sequence>
<proteinExistence type="predicted"/>
<feature type="compositionally biased region" description="Acidic residues" evidence="1">
    <location>
        <begin position="225"/>
        <end position="234"/>
    </location>
</feature>
<feature type="region of interest" description="Disordered" evidence="1">
    <location>
        <begin position="170"/>
        <end position="189"/>
    </location>
</feature>
<evidence type="ECO:0000256" key="1">
    <source>
        <dbReference type="SAM" id="MobiDB-lite"/>
    </source>
</evidence>
<protein>
    <submittedName>
        <fullName evidence="2">Uncharacterized protein</fullName>
    </submittedName>
</protein>
<gene>
    <name evidence="2" type="ORF">INT46_000698</name>
</gene>
<feature type="compositionally biased region" description="Low complexity" evidence="1">
    <location>
        <begin position="172"/>
        <end position="186"/>
    </location>
</feature>
<evidence type="ECO:0000313" key="2">
    <source>
        <dbReference type="EMBL" id="KAG2197773.1"/>
    </source>
</evidence>
<dbReference type="EMBL" id="JAEPRC010000418">
    <property type="protein sequence ID" value="KAG2197773.1"/>
    <property type="molecule type" value="Genomic_DNA"/>
</dbReference>
<feature type="compositionally biased region" description="Basic residues" evidence="1">
    <location>
        <begin position="245"/>
        <end position="265"/>
    </location>
</feature>
<reference evidence="2" key="1">
    <citation type="submission" date="2020-12" db="EMBL/GenBank/DDBJ databases">
        <title>Metabolic potential, ecology and presence of endohyphal bacteria is reflected in genomic diversity of Mucoromycotina.</title>
        <authorList>
            <person name="Muszewska A."/>
            <person name="Okrasinska A."/>
            <person name="Steczkiewicz K."/>
            <person name="Drgas O."/>
            <person name="Orlowska M."/>
            <person name="Perlinska-Lenart U."/>
            <person name="Aleksandrzak-Piekarczyk T."/>
            <person name="Szatraj K."/>
            <person name="Zielenkiewicz U."/>
            <person name="Pilsyk S."/>
            <person name="Malc E."/>
            <person name="Mieczkowski P."/>
            <person name="Kruszewska J.S."/>
            <person name="Biernat P."/>
            <person name="Pawlowska J."/>
        </authorList>
    </citation>
    <scope>NUCLEOTIDE SEQUENCE</scope>
    <source>
        <strain evidence="2">CBS 226.32</strain>
    </source>
</reference>
<name>A0A8H7QU22_9FUNG</name>
<evidence type="ECO:0000313" key="3">
    <source>
        <dbReference type="Proteomes" id="UP000650833"/>
    </source>
</evidence>
<comment type="caution">
    <text evidence="2">The sequence shown here is derived from an EMBL/GenBank/DDBJ whole genome shotgun (WGS) entry which is preliminary data.</text>
</comment>
<accession>A0A8H7QU22</accession>
<dbReference type="Proteomes" id="UP000650833">
    <property type="component" value="Unassembled WGS sequence"/>
</dbReference>
<keyword evidence="3" id="KW-1185">Reference proteome</keyword>
<organism evidence="2 3">
    <name type="scientific">Mucor plumbeus</name>
    <dbReference type="NCBI Taxonomy" id="97098"/>
    <lineage>
        <taxon>Eukaryota</taxon>
        <taxon>Fungi</taxon>
        <taxon>Fungi incertae sedis</taxon>
        <taxon>Mucoromycota</taxon>
        <taxon>Mucoromycotina</taxon>
        <taxon>Mucoromycetes</taxon>
        <taxon>Mucorales</taxon>
        <taxon>Mucorineae</taxon>
        <taxon>Mucoraceae</taxon>
        <taxon>Mucor</taxon>
    </lineage>
</organism>